<reference evidence="3 4" key="1">
    <citation type="submission" date="2019-02" db="EMBL/GenBank/DDBJ databases">
        <title>The genomic architecture of introgression among sibling species of bacteria.</title>
        <authorList>
            <person name="Cavassim M.I.A."/>
            <person name="Moeskjaer S."/>
            <person name="Moslemi C."/>
            <person name="Fields B."/>
            <person name="Bachmann A."/>
            <person name="Vilhjalmsson B."/>
            <person name="Schierup M.H."/>
            <person name="Young J.P.W."/>
            <person name="Andersen S.U."/>
        </authorList>
    </citation>
    <scope>NUCLEOTIDE SEQUENCE [LARGE SCALE GENOMIC DNA]</scope>
    <source>
        <strain evidence="3 4">SM141A</strain>
    </source>
</reference>
<dbReference type="Pfam" id="PF02615">
    <property type="entry name" value="Ldh_2"/>
    <property type="match status" value="1"/>
</dbReference>
<evidence type="ECO:0000256" key="2">
    <source>
        <dbReference type="ARBA" id="ARBA00023002"/>
    </source>
</evidence>
<comment type="similarity">
    <text evidence="1">Belongs to the LDH2/MDH2 oxidoreductase family.</text>
</comment>
<protein>
    <submittedName>
        <fullName evidence="3">Ldh family oxidoreductase</fullName>
    </submittedName>
</protein>
<dbReference type="RefSeq" id="WP_130657895.1">
    <property type="nucleotide sequence ID" value="NZ_SINW01000008.1"/>
</dbReference>
<dbReference type="SUPFAM" id="SSF89733">
    <property type="entry name" value="L-sulfolactate dehydrogenase-like"/>
    <property type="match status" value="1"/>
</dbReference>
<dbReference type="InterPro" id="IPR043143">
    <property type="entry name" value="Mal/L-sulf/L-lact_DH-like_NADP"/>
</dbReference>
<comment type="caution">
    <text evidence="3">The sequence shown here is derived from an EMBL/GenBank/DDBJ whole genome shotgun (WGS) entry which is preliminary data.</text>
</comment>
<gene>
    <name evidence="3" type="ORF">ELH98_04870</name>
</gene>
<accession>A0ABY1X633</accession>
<dbReference type="EMBL" id="SIOX01000001">
    <property type="protein sequence ID" value="TAX80438.1"/>
    <property type="molecule type" value="Genomic_DNA"/>
</dbReference>
<dbReference type="InterPro" id="IPR003767">
    <property type="entry name" value="Malate/L-lactate_DH-like"/>
</dbReference>
<dbReference type="InterPro" id="IPR036111">
    <property type="entry name" value="Mal/L-sulfo/L-lacto_DH-like_sf"/>
</dbReference>
<organism evidence="3 4">
    <name type="scientific">Rhizobium ruizarguesonis</name>
    <dbReference type="NCBI Taxonomy" id="2081791"/>
    <lineage>
        <taxon>Bacteria</taxon>
        <taxon>Pseudomonadati</taxon>
        <taxon>Pseudomonadota</taxon>
        <taxon>Alphaproteobacteria</taxon>
        <taxon>Hyphomicrobiales</taxon>
        <taxon>Rhizobiaceae</taxon>
        <taxon>Rhizobium/Agrobacterium group</taxon>
        <taxon>Rhizobium</taxon>
    </lineage>
</organism>
<dbReference type="InterPro" id="IPR043144">
    <property type="entry name" value="Mal/L-sulf/L-lact_DH-like_ah"/>
</dbReference>
<evidence type="ECO:0000313" key="4">
    <source>
        <dbReference type="Proteomes" id="UP000291659"/>
    </source>
</evidence>
<evidence type="ECO:0000256" key="1">
    <source>
        <dbReference type="ARBA" id="ARBA00006056"/>
    </source>
</evidence>
<dbReference type="PANTHER" id="PTHR11091">
    <property type="entry name" value="OXIDOREDUCTASE-RELATED"/>
    <property type="match status" value="1"/>
</dbReference>
<keyword evidence="4" id="KW-1185">Reference proteome</keyword>
<dbReference type="Proteomes" id="UP000291659">
    <property type="component" value="Unassembled WGS sequence"/>
</dbReference>
<dbReference type="PANTHER" id="PTHR11091:SF0">
    <property type="entry name" value="MALATE DEHYDROGENASE"/>
    <property type="match status" value="1"/>
</dbReference>
<dbReference type="Gene3D" id="3.30.1370.60">
    <property type="entry name" value="Hypothetical oxidoreductase yiak, domain 2"/>
    <property type="match status" value="1"/>
</dbReference>
<dbReference type="Gene3D" id="1.10.1530.10">
    <property type="match status" value="1"/>
</dbReference>
<evidence type="ECO:0000313" key="3">
    <source>
        <dbReference type="EMBL" id="TAX80438.1"/>
    </source>
</evidence>
<name>A0ABY1X633_9HYPH</name>
<proteinExistence type="inferred from homology"/>
<sequence length="356" mass="37253">MTNITPTTTTNETTLQDLASQALRGLGLAHDDAADAARILVLAELFGVTTHGVSRIESYGERLEIGGITPRPNIEINQVAPSISLVDGDNGVGPLVGYRALEAAMKSAREFGVGVAFARGSNHFGPVAPYNYIAAEQGFASLICSNATTTITPWGGKEAKLGNSPLGFGIPNPDGDPIILDMAMSVVARAKIRNAAKAGSTIPATWATDNQGQPTTDPKAALEGFLLPVGGHKGYGLALVVDLFAGVLSGAAYLSHVKSWVDAPGEPQNLGHFFLVIDTTRLGQKSWLAERMNDFADILHSTPATNPDAPVLLPGEIEMRNLARQRKTGIAIDNGLLAKIREYAGRGAPVGDKAAG</sequence>
<keyword evidence="2" id="KW-0560">Oxidoreductase</keyword>